<evidence type="ECO:0000256" key="4">
    <source>
        <dbReference type="ARBA" id="ARBA00022679"/>
    </source>
</evidence>
<dbReference type="InterPro" id="IPR040706">
    <property type="entry name" value="Zf-MYST"/>
</dbReference>
<dbReference type="InterPro" id="IPR002717">
    <property type="entry name" value="HAT_MYST-type"/>
</dbReference>
<name>A0A9W9ZIM2_9CNID</name>
<dbReference type="AlphaFoldDB" id="A0A9W9ZIM2"/>
<comment type="catalytic activity">
    <reaction evidence="15">
        <text>L-lysyl-[protein] + acetyl-CoA = N(6)-acetyl-L-lysyl-[protein] + CoA + H(+)</text>
        <dbReference type="Rhea" id="RHEA:45948"/>
        <dbReference type="Rhea" id="RHEA-COMP:9752"/>
        <dbReference type="Rhea" id="RHEA-COMP:10731"/>
        <dbReference type="ChEBI" id="CHEBI:15378"/>
        <dbReference type="ChEBI" id="CHEBI:29969"/>
        <dbReference type="ChEBI" id="CHEBI:57287"/>
        <dbReference type="ChEBI" id="CHEBI:57288"/>
        <dbReference type="ChEBI" id="CHEBI:61930"/>
        <dbReference type="EC" id="2.3.1.48"/>
    </reaction>
</comment>
<dbReference type="GO" id="GO:0040029">
    <property type="term" value="P:epigenetic regulation of gene expression"/>
    <property type="evidence" value="ECO:0007669"/>
    <property type="project" value="UniProtKB-ARBA"/>
</dbReference>
<feature type="domain" description="MYST-type HAT" evidence="18">
    <location>
        <begin position="401"/>
        <end position="676"/>
    </location>
</feature>
<dbReference type="GO" id="GO:0036409">
    <property type="term" value="C:histone H3-K14 acetyltransferase complex"/>
    <property type="evidence" value="ECO:0007669"/>
    <property type="project" value="TreeGrafter"/>
</dbReference>
<dbReference type="InterPro" id="IPR036388">
    <property type="entry name" value="WH-like_DNA-bd_sf"/>
</dbReference>
<feature type="region of interest" description="Disordered" evidence="16">
    <location>
        <begin position="1"/>
        <end position="68"/>
    </location>
</feature>
<keyword evidence="11" id="KW-0804">Transcription</keyword>
<sequence length="689" mass="78683">MPKRKRLRVADDSSDDSDFEVDVVEISDSNSEATRSPTPSKRPTSYPQKNHTAPKAKRRSTRRNTRTLSEDNQQGCVICHGLQDEQELLQCSTCKILGHRSCLDLTNNTCPRLDISLWQCKECKVCYICTEAESEVELEICDICDRGFHSSCIPPQFVTQDITMCPECVSVNNSGDRINTNTDTHVGKKKRGRPRKIQPSLETSQTDHESKRSYMNKTDAKERQLVRRMKKCPTSGCDGQGHMTGKFEMHHTISGCPKHHNMTAQECKEKAKEREKELTVSPEPTKVKSSISPSGDHQLPKKTLRNKVQLSFMPEKIRAAVTSKEITPEEHSLQKSSNRKISVLSSAGHPGCESDTSGSAVIEQLDEEVLKGIASETDFKLFKEAWTKSIEANEEELLPLNGRSGNRCIEFGSFEIDTWYSSPYPEEFQRLHKIYICEFCLKYMKSQTVLRRHVAKCNSRYPPGDEIYRKNGLSIFEVDGKNHKVYCQNLCLLAKLFLDHKTLYYDVEPFLFYVMTVAHSTGCHMIGYFSKEKKSFLNYNVSCILTLPMYMKQGYGKMLIDFSYLLSKVEGKVGSPEKPLSDLGLISYRSYWKSILLKYLTTFGCDRVSIKDISQETALHPSDIISTLQYLGILKYWKGKHVILRAKDLFDEYERKASSRPASYQEIDPTCLSWVPKNIQEAKTSYYRP</sequence>
<evidence type="ECO:0000256" key="13">
    <source>
        <dbReference type="PIRSR" id="PIRSR602717-51"/>
    </source>
</evidence>
<dbReference type="InterPro" id="IPR013083">
    <property type="entry name" value="Znf_RING/FYVE/PHD"/>
</dbReference>
<dbReference type="FunFam" id="3.40.630.30:FF:000001">
    <property type="entry name" value="Histone acetyltransferase"/>
    <property type="match status" value="1"/>
</dbReference>
<proteinExistence type="inferred from homology"/>
<evidence type="ECO:0000256" key="2">
    <source>
        <dbReference type="ARBA" id="ARBA00010107"/>
    </source>
</evidence>
<gene>
    <name evidence="19" type="primary">KAT7</name>
    <name evidence="19" type="ORF">OS493_001463</name>
</gene>
<keyword evidence="9" id="KW-0007">Acetylation</keyword>
<organism evidence="19 20">
    <name type="scientific">Desmophyllum pertusum</name>
    <dbReference type="NCBI Taxonomy" id="174260"/>
    <lineage>
        <taxon>Eukaryota</taxon>
        <taxon>Metazoa</taxon>
        <taxon>Cnidaria</taxon>
        <taxon>Anthozoa</taxon>
        <taxon>Hexacorallia</taxon>
        <taxon>Scleractinia</taxon>
        <taxon>Caryophylliina</taxon>
        <taxon>Caryophylliidae</taxon>
        <taxon>Desmophyllum</taxon>
    </lineage>
</organism>
<keyword evidence="8" id="KW-0156">Chromatin regulator</keyword>
<dbReference type="OrthoDB" id="787137at2759"/>
<evidence type="ECO:0000259" key="18">
    <source>
        <dbReference type="PROSITE" id="PS51726"/>
    </source>
</evidence>
<dbReference type="Pfam" id="PF01853">
    <property type="entry name" value="MOZ_SAS"/>
    <property type="match status" value="1"/>
</dbReference>
<dbReference type="InterPro" id="IPR019787">
    <property type="entry name" value="Znf_PHD-finger"/>
</dbReference>
<dbReference type="SUPFAM" id="SSF57903">
    <property type="entry name" value="FYVE/PHD zinc finger"/>
    <property type="match status" value="2"/>
</dbReference>
<evidence type="ECO:0000313" key="20">
    <source>
        <dbReference type="Proteomes" id="UP001163046"/>
    </source>
</evidence>
<reference evidence="19" key="1">
    <citation type="submission" date="2023-01" db="EMBL/GenBank/DDBJ databases">
        <title>Genome assembly of the deep-sea coral Lophelia pertusa.</title>
        <authorList>
            <person name="Herrera S."/>
            <person name="Cordes E."/>
        </authorList>
    </citation>
    <scope>NUCLEOTIDE SEQUENCE</scope>
    <source>
        <strain evidence="19">USNM1676648</strain>
        <tissue evidence="19">Polyp</tissue>
    </source>
</reference>
<keyword evidence="19" id="KW-0012">Acyltransferase</keyword>
<dbReference type="PROSITE" id="PS51802">
    <property type="entry name" value="ZF_CCHHC"/>
    <property type="match status" value="1"/>
</dbReference>
<dbReference type="Proteomes" id="UP001163046">
    <property type="component" value="Unassembled WGS sequence"/>
</dbReference>
<dbReference type="InterPro" id="IPR011011">
    <property type="entry name" value="Znf_FYVE_PHD"/>
</dbReference>
<feature type="active site" description="Proton donor/acceptor" evidence="13">
    <location>
        <position position="577"/>
    </location>
</feature>
<evidence type="ECO:0000256" key="14">
    <source>
        <dbReference type="PROSITE-ProRule" id="PRU00146"/>
    </source>
</evidence>
<keyword evidence="20" id="KW-1185">Reference proteome</keyword>
<comment type="subcellular location">
    <subcellularLocation>
        <location evidence="1 15">Nucleus</location>
    </subcellularLocation>
</comment>
<dbReference type="Gene3D" id="3.40.630.30">
    <property type="match status" value="1"/>
</dbReference>
<dbReference type="PANTHER" id="PTHR10615">
    <property type="entry name" value="HISTONE ACETYLTRANSFERASE"/>
    <property type="match status" value="1"/>
</dbReference>
<dbReference type="Gene3D" id="3.30.60.60">
    <property type="entry name" value="N-acetyl transferase-like"/>
    <property type="match status" value="1"/>
</dbReference>
<dbReference type="FunFam" id="1.10.10.10:FF:000022">
    <property type="entry name" value="Histone acetyltransferase"/>
    <property type="match status" value="1"/>
</dbReference>
<evidence type="ECO:0000256" key="3">
    <source>
        <dbReference type="ARBA" id="ARBA00013184"/>
    </source>
</evidence>
<evidence type="ECO:0000313" key="19">
    <source>
        <dbReference type="EMBL" id="KAJ7381338.1"/>
    </source>
</evidence>
<dbReference type="GO" id="GO:0006357">
    <property type="term" value="P:regulation of transcription by RNA polymerase II"/>
    <property type="evidence" value="ECO:0007669"/>
    <property type="project" value="TreeGrafter"/>
</dbReference>
<keyword evidence="12 15" id="KW-0539">Nucleus</keyword>
<feature type="region of interest" description="Disordered" evidence="16">
    <location>
        <begin position="268"/>
        <end position="300"/>
    </location>
</feature>
<feature type="compositionally biased region" description="Basic residues" evidence="16">
    <location>
        <begin position="187"/>
        <end position="196"/>
    </location>
</feature>
<evidence type="ECO:0000259" key="17">
    <source>
        <dbReference type="PROSITE" id="PS50016"/>
    </source>
</evidence>
<dbReference type="Gene3D" id="4.10.320.30">
    <property type="match status" value="1"/>
</dbReference>
<comment type="caution">
    <text evidence="19">The sequence shown here is derived from an EMBL/GenBank/DDBJ whole genome shotgun (WGS) entry which is preliminary data.</text>
</comment>
<dbReference type="InterPro" id="IPR016181">
    <property type="entry name" value="Acyl_CoA_acyltransferase"/>
</dbReference>
<evidence type="ECO:0000256" key="5">
    <source>
        <dbReference type="ARBA" id="ARBA00022723"/>
    </source>
</evidence>
<dbReference type="GO" id="GO:0003712">
    <property type="term" value="F:transcription coregulator activity"/>
    <property type="evidence" value="ECO:0007669"/>
    <property type="project" value="TreeGrafter"/>
</dbReference>
<dbReference type="PROSITE" id="PS50016">
    <property type="entry name" value="ZF_PHD_2"/>
    <property type="match status" value="1"/>
</dbReference>
<evidence type="ECO:0000256" key="9">
    <source>
        <dbReference type="ARBA" id="ARBA00022990"/>
    </source>
</evidence>
<evidence type="ECO:0000256" key="7">
    <source>
        <dbReference type="ARBA" id="ARBA00022833"/>
    </source>
</evidence>
<evidence type="ECO:0000256" key="15">
    <source>
        <dbReference type="RuleBase" id="RU361211"/>
    </source>
</evidence>
<keyword evidence="4 19" id="KW-0808">Transferase</keyword>
<dbReference type="InterPro" id="IPR001965">
    <property type="entry name" value="Znf_PHD"/>
</dbReference>
<dbReference type="EC" id="2.3.1.48" evidence="3 15"/>
<evidence type="ECO:0000256" key="11">
    <source>
        <dbReference type="ARBA" id="ARBA00023163"/>
    </source>
</evidence>
<feature type="domain" description="PHD-type" evidence="17">
    <location>
        <begin position="123"/>
        <end position="171"/>
    </location>
</feature>
<evidence type="ECO:0000256" key="8">
    <source>
        <dbReference type="ARBA" id="ARBA00022853"/>
    </source>
</evidence>
<dbReference type="Pfam" id="PF00628">
    <property type="entry name" value="PHD"/>
    <property type="match status" value="1"/>
</dbReference>
<feature type="compositionally biased region" description="Basic and acidic residues" evidence="16">
    <location>
        <begin position="268"/>
        <end position="278"/>
    </location>
</feature>
<feature type="region of interest" description="Disordered" evidence="16">
    <location>
        <begin position="179"/>
        <end position="225"/>
    </location>
</feature>
<dbReference type="SMART" id="SM00249">
    <property type="entry name" value="PHD"/>
    <property type="match status" value="2"/>
</dbReference>
<dbReference type="Pfam" id="PF17772">
    <property type="entry name" value="zf-MYST"/>
    <property type="match status" value="1"/>
</dbReference>
<dbReference type="InterPro" id="IPR036060">
    <property type="entry name" value="Znf_C2H2C_sf"/>
</dbReference>
<dbReference type="GO" id="GO:0010485">
    <property type="term" value="F:histone H4 acetyltransferase activity"/>
    <property type="evidence" value="ECO:0007669"/>
    <property type="project" value="TreeGrafter"/>
</dbReference>
<feature type="compositionally biased region" description="Polar residues" evidence="16">
    <location>
        <begin position="30"/>
        <end position="51"/>
    </location>
</feature>
<dbReference type="InterPro" id="IPR002515">
    <property type="entry name" value="Znf_C2H2C"/>
</dbReference>
<evidence type="ECO:0000256" key="16">
    <source>
        <dbReference type="SAM" id="MobiDB-lite"/>
    </source>
</evidence>
<feature type="compositionally biased region" description="Acidic residues" evidence="16">
    <location>
        <begin position="12"/>
        <end position="25"/>
    </location>
</feature>
<keyword evidence="6 14" id="KW-0863">Zinc-finger</keyword>
<comment type="similarity">
    <text evidence="2 15">Belongs to the MYST (SAS/MOZ) family.</text>
</comment>
<dbReference type="Gene3D" id="3.30.40.10">
    <property type="entry name" value="Zinc/RING finger domain, C3HC4 (zinc finger)"/>
    <property type="match status" value="2"/>
</dbReference>
<dbReference type="SUPFAM" id="SSF55729">
    <property type="entry name" value="Acyl-CoA N-acyltransferases (Nat)"/>
    <property type="match status" value="1"/>
</dbReference>
<dbReference type="PANTHER" id="PTHR10615:SF161">
    <property type="entry name" value="HISTONE ACETYLTRANSFERASE KAT7"/>
    <property type="match status" value="1"/>
</dbReference>
<dbReference type="Gene3D" id="1.10.10.10">
    <property type="entry name" value="Winged helix-like DNA-binding domain superfamily/Winged helix DNA-binding domain"/>
    <property type="match status" value="1"/>
</dbReference>
<dbReference type="PROSITE" id="PS51726">
    <property type="entry name" value="MYST_HAT"/>
    <property type="match status" value="1"/>
</dbReference>
<protein>
    <recommendedName>
        <fullName evidence="3 15">Histone acetyltransferase</fullName>
        <ecNumber evidence="3 15">2.3.1.48</ecNumber>
    </recommendedName>
</protein>
<feature type="compositionally biased region" description="Basic residues" evidence="16">
    <location>
        <begin position="52"/>
        <end position="65"/>
    </location>
</feature>
<dbReference type="InterPro" id="IPR050603">
    <property type="entry name" value="MYST_HAT"/>
</dbReference>
<dbReference type="SUPFAM" id="SSF103637">
    <property type="entry name" value="CCHHC domain"/>
    <property type="match status" value="1"/>
</dbReference>
<evidence type="ECO:0000256" key="1">
    <source>
        <dbReference type="ARBA" id="ARBA00004123"/>
    </source>
</evidence>
<dbReference type="GO" id="GO:0003682">
    <property type="term" value="F:chromatin binding"/>
    <property type="evidence" value="ECO:0007669"/>
    <property type="project" value="TreeGrafter"/>
</dbReference>
<evidence type="ECO:0000256" key="6">
    <source>
        <dbReference type="ARBA" id="ARBA00022771"/>
    </source>
</evidence>
<dbReference type="GO" id="GO:0010484">
    <property type="term" value="F:histone H3 acetyltransferase activity"/>
    <property type="evidence" value="ECO:0007669"/>
    <property type="project" value="TreeGrafter"/>
</dbReference>
<dbReference type="Pfam" id="PF01530">
    <property type="entry name" value="zf-C2HC"/>
    <property type="match status" value="1"/>
</dbReference>
<dbReference type="FunFam" id="3.30.60.60:FF:000001">
    <property type="entry name" value="Histone acetyltransferase"/>
    <property type="match status" value="1"/>
</dbReference>
<accession>A0A9W9ZIM2</accession>
<evidence type="ECO:0000256" key="10">
    <source>
        <dbReference type="ARBA" id="ARBA00023015"/>
    </source>
</evidence>
<dbReference type="GO" id="GO:0008270">
    <property type="term" value="F:zinc ion binding"/>
    <property type="evidence" value="ECO:0007669"/>
    <property type="project" value="UniProtKB-KW"/>
</dbReference>
<evidence type="ECO:0000256" key="12">
    <source>
        <dbReference type="ARBA" id="ARBA00023242"/>
    </source>
</evidence>
<dbReference type="EMBL" id="MU826350">
    <property type="protein sequence ID" value="KAJ7381338.1"/>
    <property type="molecule type" value="Genomic_DNA"/>
</dbReference>
<keyword evidence="7" id="KW-0862">Zinc</keyword>
<keyword evidence="10" id="KW-0805">Transcription regulation</keyword>
<keyword evidence="5" id="KW-0479">Metal-binding</keyword>
<feature type="compositionally biased region" description="Basic and acidic residues" evidence="16">
    <location>
        <begin position="205"/>
        <end position="225"/>
    </location>
</feature>